<keyword evidence="1" id="KW-0472">Membrane</keyword>
<proteinExistence type="predicted"/>
<evidence type="ECO:0000256" key="1">
    <source>
        <dbReference type="SAM" id="Phobius"/>
    </source>
</evidence>
<name>A0ABQ1XRE8_9PROT</name>
<accession>A0ABQ1XRE8</accession>
<feature type="transmembrane region" description="Helical" evidence="1">
    <location>
        <begin position="39"/>
        <end position="57"/>
    </location>
</feature>
<keyword evidence="1" id="KW-1133">Transmembrane helix</keyword>
<evidence type="ECO:0008006" key="4">
    <source>
        <dbReference type="Google" id="ProtNLM"/>
    </source>
</evidence>
<dbReference type="Proteomes" id="UP000648722">
    <property type="component" value="Unassembled WGS sequence"/>
</dbReference>
<evidence type="ECO:0000313" key="2">
    <source>
        <dbReference type="EMBL" id="GGH01021.1"/>
    </source>
</evidence>
<sequence length="61" mass="6428">MHPAMKGASIVLAIVGLLNWGYAAYRTFTGTPFEDSLPLMIGGLICFTMIVVLGAVGKKKG</sequence>
<evidence type="ECO:0000313" key="3">
    <source>
        <dbReference type="Proteomes" id="UP000648722"/>
    </source>
</evidence>
<keyword evidence="1" id="KW-0812">Transmembrane</keyword>
<gene>
    <name evidence="2" type="ORF">GCM10007420_16290</name>
</gene>
<protein>
    <recommendedName>
        <fullName evidence="4">DUF378 domain-containing protein</fullName>
    </recommendedName>
</protein>
<comment type="caution">
    <text evidence="2">The sequence shown here is derived from an EMBL/GenBank/DDBJ whole genome shotgun (WGS) entry which is preliminary data.</text>
</comment>
<dbReference type="EMBL" id="BMFS01000006">
    <property type="protein sequence ID" value="GGH01021.1"/>
    <property type="molecule type" value="Genomic_DNA"/>
</dbReference>
<organism evidence="2 3">
    <name type="scientific">Glycocaulis albus</name>
    <dbReference type="NCBI Taxonomy" id="1382801"/>
    <lineage>
        <taxon>Bacteria</taxon>
        <taxon>Pseudomonadati</taxon>
        <taxon>Pseudomonadota</taxon>
        <taxon>Alphaproteobacteria</taxon>
        <taxon>Maricaulales</taxon>
        <taxon>Maricaulaceae</taxon>
        <taxon>Glycocaulis</taxon>
    </lineage>
</organism>
<keyword evidence="3" id="KW-1185">Reference proteome</keyword>
<reference evidence="3" key="1">
    <citation type="journal article" date="2019" name="Int. J. Syst. Evol. Microbiol.">
        <title>The Global Catalogue of Microorganisms (GCM) 10K type strain sequencing project: providing services to taxonomists for standard genome sequencing and annotation.</title>
        <authorList>
            <consortium name="The Broad Institute Genomics Platform"/>
            <consortium name="The Broad Institute Genome Sequencing Center for Infectious Disease"/>
            <person name="Wu L."/>
            <person name="Ma J."/>
        </authorList>
    </citation>
    <scope>NUCLEOTIDE SEQUENCE [LARGE SCALE GENOMIC DNA]</scope>
    <source>
        <strain evidence="3">CGMCC 1.12766</strain>
    </source>
</reference>